<keyword evidence="1" id="KW-0614">Plasmid</keyword>
<accession>A0A0D6DZX1</accession>
<name>A0A0D6DZX1_9LACT</name>
<dbReference type="Gene3D" id="1.10.10.10">
    <property type="entry name" value="Winged helix-like DNA-binding domain superfamily/Winged helix DNA-binding domain"/>
    <property type="match status" value="1"/>
</dbReference>
<evidence type="ECO:0000313" key="2">
    <source>
        <dbReference type="Proteomes" id="UP000033166"/>
    </source>
</evidence>
<dbReference type="InterPro" id="IPR036388">
    <property type="entry name" value="WH-like_DNA-bd_sf"/>
</dbReference>
<reference evidence="2" key="1">
    <citation type="submission" date="2015-01" db="EMBL/GenBank/DDBJ databases">
        <authorList>
            <person name="Andreevskaya M."/>
        </authorList>
    </citation>
    <scope>NUCLEOTIDE SEQUENCE [LARGE SCALE GENOMIC DNA]</scope>
    <source>
        <strain evidence="2">MKFS47</strain>
        <plasmid evidence="2">II</plasmid>
    </source>
</reference>
<protein>
    <submittedName>
        <fullName evidence="1">Uncharacterized protein</fullName>
    </submittedName>
</protein>
<dbReference type="EMBL" id="LN774770">
    <property type="protein sequence ID" value="CEN29535.1"/>
    <property type="molecule type" value="Genomic_DNA"/>
</dbReference>
<dbReference type="Proteomes" id="UP000033166">
    <property type="component" value="Plasmid II"/>
</dbReference>
<proteinExistence type="predicted"/>
<evidence type="ECO:0000313" key="1">
    <source>
        <dbReference type="EMBL" id="CEN29535.1"/>
    </source>
</evidence>
<dbReference type="RefSeq" id="WP_047916728.1">
    <property type="nucleotide sequence ID" value="NZ_LN774770.1"/>
</dbReference>
<gene>
    <name evidence="1" type="ORF">LACPI_2335</name>
</gene>
<organism evidence="1 2">
    <name type="scientific">Pseudolactococcus piscium MKFS47</name>
    <dbReference type="NCBI Taxonomy" id="297352"/>
    <lineage>
        <taxon>Bacteria</taxon>
        <taxon>Bacillati</taxon>
        <taxon>Bacillota</taxon>
        <taxon>Bacilli</taxon>
        <taxon>Lactobacillales</taxon>
        <taxon>Streptococcaceae</taxon>
        <taxon>Pseudolactococcus</taxon>
    </lineage>
</organism>
<dbReference type="KEGG" id="lpk:LACPI_2335"/>
<dbReference type="AlphaFoldDB" id="A0A0D6DZX1"/>
<geneLocation type="plasmid" evidence="1 2">
    <name>II</name>
</geneLocation>
<sequence length="114" mass="12886">MDKNLSSEITNFISTEGTLVKANKVYDAFENKGYSDSQIAGVLRRLKESGRLVSPKRGYYENTTSKNVLDELKRDINLLVDKYNRSIPITIFTALEDSAKDEYTTIINTLNSLV</sequence>
<dbReference type="HOGENOM" id="CLU_2058369_0_0_9"/>